<dbReference type="Pfam" id="PF09739">
    <property type="entry name" value="MCM_bind"/>
    <property type="match status" value="1"/>
</dbReference>
<keyword evidence="2" id="KW-1185">Reference proteome</keyword>
<sequence>MARLVSTSFGETNLSLEHWQLVKELERLRMERLK</sequence>
<dbReference type="OrthoDB" id="329666at2759"/>
<dbReference type="AlphaFoldDB" id="A0A1R3J591"/>
<evidence type="ECO:0000313" key="1">
    <source>
        <dbReference type="EMBL" id="OMO90001.1"/>
    </source>
</evidence>
<evidence type="ECO:0000313" key="2">
    <source>
        <dbReference type="Proteomes" id="UP000187203"/>
    </source>
</evidence>
<dbReference type="InterPro" id="IPR019140">
    <property type="entry name" value="MCM_complex-bd"/>
</dbReference>
<gene>
    <name evidence="1" type="ORF">COLO4_19455</name>
</gene>
<comment type="caution">
    <text evidence="1">The sequence shown here is derived from an EMBL/GenBank/DDBJ whole genome shotgun (WGS) entry which is preliminary data.</text>
</comment>
<dbReference type="Proteomes" id="UP000187203">
    <property type="component" value="Unassembled WGS sequence"/>
</dbReference>
<proteinExistence type="predicted"/>
<name>A0A1R3J591_9ROSI</name>
<protein>
    <submittedName>
        <fullName evidence="1">Uncharacterized protein</fullName>
    </submittedName>
</protein>
<dbReference type="STRING" id="93759.A0A1R3J591"/>
<organism evidence="1 2">
    <name type="scientific">Corchorus olitorius</name>
    <dbReference type="NCBI Taxonomy" id="93759"/>
    <lineage>
        <taxon>Eukaryota</taxon>
        <taxon>Viridiplantae</taxon>
        <taxon>Streptophyta</taxon>
        <taxon>Embryophyta</taxon>
        <taxon>Tracheophyta</taxon>
        <taxon>Spermatophyta</taxon>
        <taxon>Magnoliopsida</taxon>
        <taxon>eudicotyledons</taxon>
        <taxon>Gunneridae</taxon>
        <taxon>Pentapetalae</taxon>
        <taxon>rosids</taxon>
        <taxon>malvids</taxon>
        <taxon>Malvales</taxon>
        <taxon>Malvaceae</taxon>
        <taxon>Grewioideae</taxon>
        <taxon>Apeibeae</taxon>
        <taxon>Corchorus</taxon>
    </lineage>
</organism>
<accession>A0A1R3J591</accession>
<reference evidence="2" key="1">
    <citation type="submission" date="2013-09" db="EMBL/GenBank/DDBJ databases">
        <title>Corchorus olitorius genome sequencing.</title>
        <authorList>
            <person name="Alam M."/>
            <person name="Haque M.S."/>
            <person name="Islam M.S."/>
            <person name="Emdad E.M."/>
            <person name="Islam M.M."/>
            <person name="Ahmed B."/>
            <person name="Halim A."/>
            <person name="Hossen Q.M.M."/>
            <person name="Hossain M.Z."/>
            <person name="Ahmed R."/>
            <person name="Khan M.M."/>
            <person name="Islam R."/>
            <person name="Rashid M.M."/>
            <person name="Khan S.A."/>
            <person name="Rahman M.S."/>
            <person name="Alam M."/>
            <person name="Yahiya A.S."/>
            <person name="Khan M.S."/>
            <person name="Azam M.S."/>
            <person name="Haque T."/>
            <person name="Lashkar M.Z.H."/>
            <person name="Akhand A.I."/>
            <person name="Morshed G."/>
            <person name="Roy S."/>
            <person name="Uddin K.S."/>
            <person name="Rabeya T."/>
            <person name="Hossain A.S."/>
            <person name="Chowdhury A."/>
            <person name="Snigdha A.R."/>
            <person name="Mortoza M.S."/>
            <person name="Matin S.A."/>
            <person name="Hoque S.M.E."/>
            <person name="Islam M.K."/>
            <person name="Roy D.K."/>
            <person name="Haider R."/>
            <person name="Moosa M.M."/>
            <person name="Elias S.M."/>
            <person name="Hasan A.M."/>
            <person name="Jahan S."/>
            <person name="Shafiuddin M."/>
            <person name="Mahmood N."/>
            <person name="Shommy N.S."/>
        </authorList>
    </citation>
    <scope>NUCLEOTIDE SEQUENCE [LARGE SCALE GENOMIC DNA]</scope>
    <source>
        <strain evidence="2">cv. O-4</strain>
    </source>
</reference>
<dbReference type="EMBL" id="AWUE01016633">
    <property type="protein sequence ID" value="OMO90001.1"/>
    <property type="molecule type" value="Genomic_DNA"/>
</dbReference>